<dbReference type="PANTHER" id="PTHR34203">
    <property type="entry name" value="METHYLTRANSFERASE, FKBM FAMILY PROTEIN"/>
    <property type="match status" value="1"/>
</dbReference>
<organism evidence="2 3">
    <name type="scientific">Thalassobacterium maritimum</name>
    <dbReference type="NCBI Taxonomy" id="3041265"/>
    <lineage>
        <taxon>Bacteria</taxon>
        <taxon>Pseudomonadati</taxon>
        <taxon>Verrucomicrobiota</taxon>
        <taxon>Opitutia</taxon>
        <taxon>Puniceicoccales</taxon>
        <taxon>Coraliomargaritaceae</taxon>
        <taxon>Thalassobacterium</taxon>
    </lineage>
</organism>
<dbReference type="EMBL" id="JARXHW010000011">
    <property type="protein sequence ID" value="MDQ8207173.1"/>
    <property type="molecule type" value="Genomic_DNA"/>
</dbReference>
<protein>
    <submittedName>
        <fullName evidence="2">FkbM family methyltransferase</fullName>
    </submittedName>
</protein>
<evidence type="ECO:0000313" key="2">
    <source>
        <dbReference type="EMBL" id="MDQ8207173.1"/>
    </source>
</evidence>
<accession>A0ABU1ASP5</accession>
<dbReference type="GO" id="GO:0032259">
    <property type="term" value="P:methylation"/>
    <property type="evidence" value="ECO:0007669"/>
    <property type="project" value="UniProtKB-KW"/>
</dbReference>
<gene>
    <name evidence="2" type="ORF">QEH52_06620</name>
</gene>
<dbReference type="Gene3D" id="3.40.50.150">
    <property type="entry name" value="Vaccinia Virus protein VP39"/>
    <property type="match status" value="1"/>
</dbReference>
<keyword evidence="2" id="KW-0808">Transferase</keyword>
<proteinExistence type="predicted"/>
<feature type="domain" description="Methyltransferase FkbM" evidence="1">
    <location>
        <begin position="79"/>
        <end position="254"/>
    </location>
</feature>
<dbReference type="Proteomes" id="UP001225316">
    <property type="component" value="Unassembled WGS sequence"/>
</dbReference>
<evidence type="ECO:0000259" key="1">
    <source>
        <dbReference type="Pfam" id="PF05050"/>
    </source>
</evidence>
<dbReference type="GO" id="GO:0008168">
    <property type="term" value="F:methyltransferase activity"/>
    <property type="evidence" value="ECO:0007669"/>
    <property type="project" value="UniProtKB-KW"/>
</dbReference>
<comment type="caution">
    <text evidence="2">The sequence shown here is derived from an EMBL/GenBank/DDBJ whole genome shotgun (WGS) entry which is preliminary data.</text>
</comment>
<name>A0ABU1ASP5_9BACT</name>
<evidence type="ECO:0000313" key="3">
    <source>
        <dbReference type="Proteomes" id="UP001225316"/>
    </source>
</evidence>
<dbReference type="NCBIfam" id="TIGR01444">
    <property type="entry name" value="fkbM_fam"/>
    <property type="match status" value="1"/>
</dbReference>
<dbReference type="InterPro" id="IPR052514">
    <property type="entry name" value="SAM-dependent_MTase"/>
</dbReference>
<keyword evidence="2" id="KW-0489">Methyltransferase</keyword>
<dbReference type="SUPFAM" id="SSF53335">
    <property type="entry name" value="S-adenosyl-L-methionine-dependent methyltransferases"/>
    <property type="match status" value="1"/>
</dbReference>
<dbReference type="InterPro" id="IPR006342">
    <property type="entry name" value="FkbM_mtfrase"/>
</dbReference>
<dbReference type="InterPro" id="IPR029063">
    <property type="entry name" value="SAM-dependent_MTases_sf"/>
</dbReference>
<dbReference type="PANTHER" id="PTHR34203:SF15">
    <property type="entry name" value="SLL1173 PROTEIN"/>
    <property type="match status" value="1"/>
</dbReference>
<keyword evidence="3" id="KW-1185">Reference proteome</keyword>
<reference evidence="2 3" key="1">
    <citation type="submission" date="2023-04" db="EMBL/GenBank/DDBJ databases">
        <title>A novel bacteria isolated from coastal sediment.</title>
        <authorList>
            <person name="Liu X.-J."/>
            <person name="Du Z.-J."/>
        </authorList>
    </citation>
    <scope>NUCLEOTIDE SEQUENCE [LARGE SCALE GENOMIC DNA]</scope>
    <source>
        <strain evidence="2 3">SDUM461003</strain>
    </source>
</reference>
<dbReference type="Pfam" id="PF05050">
    <property type="entry name" value="Methyltransf_21"/>
    <property type="match status" value="1"/>
</dbReference>
<sequence>MPLKTKHKILLASFAFRLVQMTRNLLGKPMQGTFKRNTFNWQLDLREVIDFMIYISGGFESYLSRFIRLNVREGDVVMDIGANIGAHTLTMGQSVGSKGRAYAVEATDYAYQKLNTNVSLNPKIAPQITAIHCVLQANTADASDLPDIGNAIHSSWPFQSTDERHPSHHGVLKSLGIADRSTLDQLVEREQITQLDLVKIDVDGHEWDVLSGGASTFQQLRPVILMELATDYNESEHARGFKSIHRFLTDLNYTFYDFKGKALPTKPQALAATIPPGSSRNVVALPNASRSIQYL</sequence>